<accession>A0A1W6MRN3</accession>
<evidence type="ECO:0000256" key="1">
    <source>
        <dbReference type="ARBA" id="ARBA00010790"/>
    </source>
</evidence>
<dbReference type="EMBL" id="CP019948">
    <property type="protein sequence ID" value="ARN80258.1"/>
    <property type="molecule type" value="Genomic_DNA"/>
</dbReference>
<protein>
    <recommendedName>
        <fullName evidence="2">Glucose-methanol-choline oxidoreductase N-terminal domain-containing protein</fullName>
    </recommendedName>
</protein>
<evidence type="ECO:0000313" key="4">
    <source>
        <dbReference type="Proteomes" id="UP000193978"/>
    </source>
</evidence>
<comment type="similarity">
    <text evidence="1">Belongs to the GMC oxidoreductase family.</text>
</comment>
<dbReference type="PANTHER" id="PTHR11552">
    <property type="entry name" value="GLUCOSE-METHANOL-CHOLINE GMC OXIDOREDUCTASE"/>
    <property type="match status" value="1"/>
</dbReference>
<dbReference type="SUPFAM" id="SSF51905">
    <property type="entry name" value="FAD/NAD(P)-binding domain"/>
    <property type="match status" value="1"/>
</dbReference>
<evidence type="ECO:0000259" key="2">
    <source>
        <dbReference type="PROSITE" id="PS00624"/>
    </source>
</evidence>
<name>A0A1W6MRN3_9HYPH</name>
<dbReference type="AlphaFoldDB" id="A0A1W6MRN3"/>
<dbReference type="RefSeq" id="WP_085770319.1">
    <property type="nucleotide sequence ID" value="NZ_AP027149.1"/>
</dbReference>
<dbReference type="InterPro" id="IPR007867">
    <property type="entry name" value="GMC_OxRtase_C"/>
</dbReference>
<dbReference type="PROSITE" id="PS00624">
    <property type="entry name" value="GMC_OXRED_2"/>
    <property type="match status" value="1"/>
</dbReference>
<reference evidence="3 4" key="1">
    <citation type="submission" date="2017-02" db="EMBL/GenBank/DDBJ databases">
        <authorList>
            <person name="Peterson S.W."/>
        </authorList>
    </citation>
    <scope>NUCLEOTIDE SEQUENCE [LARGE SCALE GENOMIC DNA]</scope>
    <source>
        <strain evidence="3 4">S285</strain>
    </source>
</reference>
<dbReference type="InterPro" id="IPR000172">
    <property type="entry name" value="GMC_OxRdtase_N"/>
</dbReference>
<dbReference type="Proteomes" id="UP000193978">
    <property type="component" value="Chromosome"/>
</dbReference>
<dbReference type="Gene3D" id="3.30.560.10">
    <property type="entry name" value="Glucose Oxidase, domain 3"/>
    <property type="match status" value="1"/>
</dbReference>
<dbReference type="InterPro" id="IPR036188">
    <property type="entry name" value="FAD/NAD-bd_sf"/>
</dbReference>
<sequence length="641" mass="71501">MTEIETFDYIVVGGGAAGCVVAARLAEAGRQVLLLEAGDDPVDEESAFTPADPLARSAPDDYRTPAFHPFAAENPSFRWNFWVRHYASAEQQRQDKKYYDVYEGERVDGVLYPRASGLGGCAGHNAMIVVRPSNADWNHIANITGDASWKASNMQKYFRRIEDCRYGNPLWRWLARLTGWNPTGHGFDGWLTTQRATPLRILRDWRLKQALKDAVLAAAALLPKAAERWGWFLLGEADPNDERLINDRAWGLVLPPLSTARHVRRGPREFLLDMRERRPDCLTIRVNALATRVEIDPRSKRAVGVRYVEGSHLYQAAAQPRGVGGKEKQVNARCEVILSGGAFNSPQLLMLSGVGEAKHLKQKGVKPLHDLPGVGLNLQDRYEIAVVSEMKKPWEMLHDVSYEVGDAPYRLWKRFGFGPYASNGALISLVFPSRKAADQADLFCFGLLADFHGYFPKYSEEIKKLNFLTWIILKAYTRNNAGVLRLRSKDPLERPDIDFRYFESAGGEDDLDAIVEGIRLVRNVSDSLQHLVKEETIPGRGLYTSEQLRQFVRDNAWGHHACGTCAMKPLAEAGVVDSSFRVHGLENLRVVDASIFPRIPGYFIVSSVFMIAEKAADVILAAADGRGGAQAPVDMAARELA</sequence>
<dbReference type="OrthoDB" id="9785276at2"/>
<dbReference type="InterPro" id="IPR012132">
    <property type="entry name" value="GMC_OxRdtase"/>
</dbReference>
<feature type="domain" description="Glucose-methanol-choline oxidoreductase N-terminal" evidence="2">
    <location>
        <begin position="341"/>
        <end position="355"/>
    </location>
</feature>
<proteinExistence type="inferred from homology"/>
<gene>
    <name evidence="3" type="ORF">B1812_03220</name>
</gene>
<evidence type="ECO:0000313" key="3">
    <source>
        <dbReference type="EMBL" id="ARN80258.1"/>
    </source>
</evidence>
<dbReference type="Pfam" id="PF00732">
    <property type="entry name" value="GMC_oxred_N"/>
    <property type="match status" value="1"/>
</dbReference>
<dbReference type="SUPFAM" id="SSF54373">
    <property type="entry name" value="FAD-linked reductases, C-terminal domain"/>
    <property type="match status" value="1"/>
</dbReference>
<dbReference type="KEGG" id="mbry:B1812_03220"/>
<organism evidence="3 4">
    <name type="scientific">Methylocystis bryophila</name>
    <dbReference type="NCBI Taxonomy" id="655015"/>
    <lineage>
        <taxon>Bacteria</taxon>
        <taxon>Pseudomonadati</taxon>
        <taxon>Pseudomonadota</taxon>
        <taxon>Alphaproteobacteria</taxon>
        <taxon>Hyphomicrobiales</taxon>
        <taxon>Methylocystaceae</taxon>
        <taxon>Methylocystis</taxon>
    </lineage>
</organism>
<dbReference type="PANTHER" id="PTHR11552:SF213">
    <property type="entry name" value="DEHYDROGENASE, PUTATIVE-RELATED"/>
    <property type="match status" value="1"/>
</dbReference>
<dbReference type="GO" id="GO:0016614">
    <property type="term" value="F:oxidoreductase activity, acting on CH-OH group of donors"/>
    <property type="evidence" value="ECO:0007669"/>
    <property type="project" value="InterPro"/>
</dbReference>
<dbReference type="Gene3D" id="3.50.50.60">
    <property type="entry name" value="FAD/NAD(P)-binding domain"/>
    <property type="match status" value="1"/>
</dbReference>
<dbReference type="Pfam" id="PF05199">
    <property type="entry name" value="GMC_oxred_C"/>
    <property type="match status" value="1"/>
</dbReference>
<dbReference type="GO" id="GO:0050660">
    <property type="term" value="F:flavin adenine dinucleotide binding"/>
    <property type="evidence" value="ECO:0007669"/>
    <property type="project" value="InterPro"/>
</dbReference>
<dbReference type="PIRSF" id="PIRSF000137">
    <property type="entry name" value="Alcohol_oxidase"/>
    <property type="match status" value="1"/>
</dbReference>
<dbReference type="STRING" id="655015.B1812_03220"/>
<keyword evidence="4" id="KW-1185">Reference proteome</keyword>